<evidence type="ECO:0000256" key="5">
    <source>
        <dbReference type="ARBA" id="ARBA00022723"/>
    </source>
</evidence>
<dbReference type="PANTHER" id="PTHR33571">
    <property type="entry name" value="SSL8005 PROTEIN"/>
    <property type="match status" value="1"/>
</dbReference>
<gene>
    <name evidence="11" type="ORF">Dthio_PD2225</name>
</gene>
<comment type="cofactor">
    <cofactor evidence="1">
        <name>Mg(2+)</name>
        <dbReference type="ChEBI" id="CHEBI:18420"/>
    </cofactor>
</comment>
<evidence type="ECO:0000256" key="7">
    <source>
        <dbReference type="ARBA" id="ARBA00022840"/>
    </source>
</evidence>
<comment type="caution">
    <text evidence="11">The sequence shown here is derived from an EMBL/GenBank/DDBJ whole genome shotgun (WGS) entry which is preliminary data.</text>
</comment>
<dbReference type="InterPro" id="IPR043519">
    <property type="entry name" value="NT_sf"/>
</dbReference>
<evidence type="ECO:0000256" key="6">
    <source>
        <dbReference type="ARBA" id="ARBA00022741"/>
    </source>
</evidence>
<protein>
    <submittedName>
        <fullName evidence="11">DNA polymerase beta domain protein region</fullName>
    </submittedName>
</protein>
<evidence type="ECO:0000256" key="2">
    <source>
        <dbReference type="ARBA" id="ARBA00022649"/>
    </source>
</evidence>
<keyword evidence="8" id="KW-0460">Magnesium</keyword>
<accession>D6SQ08</accession>
<feature type="domain" description="Polymerase nucleotidyl transferase" evidence="10">
    <location>
        <begin position="12"/>
        <end position="93"/>
    </location>
</feature>
<evidence type="ECO:0000313" key="11">
    <source>
        <dbReference type="EMBL" id="EFI34834.1"/>
    </source>
</evidence>
<dbReference type="AlphaFoldDB" id="D6SQ08"/>
<dbReference type="PANTHER" id="PTHR33571:SF14">
    <property type="entry name" value="PROTEIN ADENYLYLTRANSFERASE MJ0435-RELATED"/>
    <property type="match status" value="1"/>
</dbReference>
<dbReference type="CDD" id="cd05403">
    <property type="entry name" value="NT_KNTase_like"/>
    <property type="match status" value="1"/>
</dbReference>
<dbReference type="InterPro" id="IPR052038">
    <property type="entry name" value="Type-VII_TA_antitoxin"/>
</dbReference>
<reference evidence="11" key="1">
    <citation type="submission" date="2010-05" db="EMBL/GenBank/DDBJ databases">
        <title>The draft genome of Desulfonatronospira thiodismutans ASO3-1.</title>
        <authorList>
            <consortium name="US DOE Joint Genome Institute (JGI-PGF)"/>
            <person name="Lucas S."/>
            <person name="Copeland A."/>
            <person name="Lapidus A."/>
            <person name="Cheng J.-F."/>
            <person name="Bruce D."/>
            <person name="Goodwin L."/>
            <person name="Pitluck S."/>
            <person name="Chertkov O."/>
            <person name="Brettin T."/>
            <person name="Detter J.C."/>
            <person name="Han C."/>
            <person name="Land M.L."/>
            <person name="Hauser L."/>
            <person name="Kyrpides N."/>
            <person name="Mikhailova N."/>
            <person name="Muyzer G."/>
            <person name="Woyke T."/>
        </authorList>
    </citation>
    <scope>NUCLEOTIDE SEQUENCE [LARGE SCALE GENOMIC DNA]</scope>
    <source>
        <strain evidence="11">ASO3-1</strain>
    </source>
</reference>
<dbReference type="Gene3D" id="3.30.460.10">
    <property type="entry name" value="Beta Polymerase, domain 2"/>
    <property type="match status" value="1"/>
</dbReference>
<keyword evidence="7" id="KW-0067">ATP-binding</keyword>
<dbReference type="eggNOG" id="COG1669">
    <property type="taxonomic scope" value="Bacteria"/>
</dbReference>
<evidence type="ECO:0000313" key="12">
    <source>
        <dbReference type="Proteomes" id="UP000005496"/>
    </source>
</evidence>
<dbReference type="Pfam" id="PF01909">
    <property type="entry name" value="NTP_transf_2"/>
    <property type="match status" value="1"/>
</dbReference>
<dbReference type="OrthoDB" id="5422227at2"/>
<dbReference type="RefSeq" id="WP_008870148.1">
    <property type="nucleotide sequence ID" value="NZ_ACJN02000002.1"/>
</dbReference>
<dbReference type="GO" id="GO:0016779">
    <property type="term" value="F:nucleotidyltransferase activity"/>
    <property type="evidence" value="ECO:0007669"/>
    <property type="project" value="UniProtKB-KW"/>
</dbReference>
<evidence type="ECO:0000256" key="3">
    <source>
        <dbReference type="ARBA" id="ARBA00022679"/>
    </source>
</evidence>
<keyword evidence="4" id="KW-0548">Nucleotidyltransferase</keyword>
<keyword evidence="6" id="KW-0547">Nucleotide-binding</keyword>
<evidence type="ECO:0000256" key="4">
    <source>
        <dbReference type="ARBA" id="ARBA00022695"/>
    </source>
</evidence>
<keyword evidence="2" id="KW-1277">Toxin-antitoxin system</keyword>
<dbReference type="EMBL" id="ACJN02000002">
    <property type="protein sequence ID" value="EFI34834.1"/>
    <property type="molecule type" value="Genomic_DNA"/>
</dbReference>
<comment type="similarity">
    <text evidence="9">Belongs to the MntA antitoxin family.</text>
</comment>
<dbReference type="GO" id="GO:0005524">
    <property type="term" value="F:ATP binding"/>
    <property type="evidence" value="ECO:0007669"/>
    <property type="project" value="UniProtKB-KW"/>
</dbReference>
<proteinExistence type="inferred from homology"/>
<evidence type="ECO:0000259" key="10">
    <source>
        <dbReference type="Pfam" id="PF01909"/>
    </source>
</evidence>
<name>D6SQ08_9BACT</name>
<keyword evidence="5" id="KW-0479">Metal-binding</keyword>
<dbReference type="SUPFAM" id="SSF81301">
    <property type="entry name" value="Nucleotidyltransferase"/>
    <property type="match status" value="1"/>
</dbReference>
<organism evidence="11 12">
    <name type="scientific">Desulfonatronospira thiodismutans ASO3-1</name>
    <dbReference type="NCBI Taxonomy" id="555779"/>
    <lineage>
        <taxon>Bacteria</taxon>
        <taxon>Pseudomonadati</taxon>
        <taxon>Thermodesulfobacteriota</taxon>
        <taxon>Desulfovibrionia</taxon>
        <taxon>Desulfovibrionales</taxon>
        <taxon>Desulfonatronovibrionaceae</taxon>
        <taxon>Desulfonatronospira</taxon>
    </lineage>
</organism>
<sequence>MEKKEEILFFLQEHRKELKERFSVRRIGLFGSVLNDAAETGSDVDILVELDQPTFDNYMDLKFFLEDAFGRSVDLVLADNLKPRLQPIISQEVTYV</sequence>
<keyword evidence="12" id="KW-1185">Reference proteome</keyword>
<keyword evidence="3" id="KW-0808">Transferase</keyword>
<dbReference type="Proteomes" id="UP000005496">
    <property type="component" value="Unassembled WGS sequence"/>
</dbReference>
<evidence type="ECO:0000256" key="8">
    <source>
        <dbReference type="ARBA" id="ARBA00022842"/>
    </source>
</evidence>
<dbReference type="GO" id="GO:0046872">
    <property type="term" value="F:metal ion binding"/>
    <property type="evidence" value="ECO:0007669"/>
    <property type="project" value="UniProtKB-KW"/>
</dbReference>
<dbReference type="InterPro" id="IPR002934">
    <property type="entry name" value="Polymerase_NTP_transf_dom"/>
</dbReference>
<evidence type="ECO:0000256" key="1">
    <source>
        <dbReference type="ARBA" id="ARBA00001946"/>
    </source>
</evidence>
<evidence type="ECO:0000256" key="9">
    <source>
        <dbReference type="ARBA" id="ARBA00038276"/>
    </source>
</evidence>